<dbReference type="Proteomes" id="UP000011575">
    <property type="component" value="Unassembled WGS sequence"/>
</dbReference>
<dbReference type="GO" id="GO:0004792">
    <property type="term" value="F:thiosulfate-cyanide sulfurtransferase activity"/>
    <property type="evidence" value="ECO:0007669"/>
    <property type="project" value="TreeGrafter"/>
</dbReference>
<comment type="caution">
    <text evidence="2">The sequence shown here is derived from an EMBL/GenBank/DDBJ whole genome shotgun (WGS) entry which is preliminary data.</text>
</comment>
<dbReference type="PATRIC" id="fig|1230454.4.peg.2646"/>
<dbReference type="AlphaFoldDB" id="M0PBD1"/>
<evidence type="ECO:0000259" key="1">
    <source>
        <dbReference type="PROSITE" id="PS50206"/>
    </source>
</evidence>
<reference evidence="2 3" key="1">
    <citation type="journal article" date="2014" name="PLoS Genet.">
        <title>Phylogenetically driven sequencing of extremely halophilic archaea reveals strategies for static and dynamic osmo-response.</title>
        <authorList>
            <person name="Becker E.A."/>
            <person name="Seitzer P.M."/>
            <person name="Tritt A."/>
            <person name="Larsen D."/>
            <person name="Krusor M."/>
            <person name="Yao A.I."/>
            <person name="Wu D."/>
            <person name="Madern D."/>
            <person name="Eisen J.A."/>
            <person name="Darling A.E."/>
            <person name="Facciotti M.T."/>
        </authorList>
    </citation>
    <scope>NUCLEOTIDE SEQUENCE [LARGE SCALE GENOMIC DNA]</scope>
    <source>
        <strain evidence="2 3">JCM 13560</strain>
    </source>
</reference>
<evidence type="ECO:0000313" key="2">
    <source>
        <dbReference type="EMBL" id="EMA66125.1"/>
    </source>
</evidence>
<dbReference type="PANTHER" id="PTHR44086:SF10">
    <property type="entry name" value="THIOSULFATE SULFURTRANSFERASE_RHODANESE-LIKE DOMAIN-CONTAINING PROTEIN 3"/>
    <property type="match status" value="1"/>
</dbReference>
<dbReference type="Gene3D" id="3.40.250.10">
    <property type="entry name" value="Rhodanese-like domain"/>
    <property type="match status" value="4"/>
</dbReference>
<dbReference type="EMBL" id="AOJI01000029">
    <property type="protein sequence ID" value="EMA66125.1"/>
    <property type="molecule type" value="Genomic_DNA"/>
</dbReference>
<dbReference type="PROSITE" id="PS50206">
    <property type="entry name" value="RHODANESE_3"/>
    <property type="match status" value="4"/>
</dbReference>
<evidence type="ECO:0000313" key="3">
    <source>
        <dbReference type="Proteomes" id="UP000011575"/>
    </source>
</evidence>
<dbReference type="SMART" id="SM00450">
    <property type="entry name" value="RHOD"/>
    <property type="match status" value="4"/>
</dbReference>
<dbReference type="OrthoDB" id="135517at2157"/>
<dbReference type="PANTHER" id="PTHR44086">
    <property type="entry name" value="THIOSULFATE SULFURTRANSFERASE RDL2, MITOCHONDRIAL-RELATED"/>
    <property type="match status" value="1"/>
</dbReference>
<dbReference type="RefSeq" id="WP_008001960.1">
    <property type="nucleotide sequence ID" value="NZ_AOJI01000029.1"/>
</dbReference>
<dbReference type="SUPFAM" id="SSF52821">
    <property type="entry name" value="Rhodanese/Cell cycle control phosphatase"/>
    <property type="match status" value="4"/>
</dbReference>
<proteinExistence type="predicted"/>
<protein>
    <recommendedName>
        <fullName evidence="1">Rhodanese domain-containing protein</fullName>
    </recommendedName>
</protein>
<feature type="domain" description="Rhodanese" evidence="1">
    <location>
        <begin position="16"/>
        <end position="106"/>
    </location>
</feature>
<dbReference type="CDD" id="cd00158">
    <property type="entry name" value="RHOD"/>
    <property type="match status" value="1"/>
</dbReference>
<feature type="domain" description="Rhodanese" evidence="1">
    <location>
        <begin position="144"/>
        <end position="233"/>
    </location>
</feature>
<feature type="domain" description="Rhodanese" evidence="1">
    <location>
        <begin position="401"/>
        <end position="515"/>
    </location>
</feature>
<organism evidence="2 3">
    <name type="scientific">Halorubrum aidingense JCM 13560</name>
    <dbReference type="NCBI Taxonomy" id="1230454"/>
    <lineage>
        <taxon>Archaea</taxon>
        <taxon>Methanobacteriati</taxon>
        <taxon>Methanobacteriota</taxon>
        <taxon>Stenosarchaea group</taxon>
        <taxon>Halobacteria</taxon>
        <taxon>Halobacteriales</taxon>
        <taxon>Haloferacaceae</taxon>
        <taxon>Halorubrum</taxon>
    </lineage>
</organism>
<keyword evidence="3" id="KW-1185">Reference proteome</keyword>
<dbReference type="Pfam" id="PF00581">
    <property type="entry name" value="Rhodanese"/>
    <property type="match status" value="4"/>
</dbReference>
<dbReference type="InterPro" id="IPR001763">
    <property type="entry name" value="Rhodanese-like_dom"/>
</dbReference>
<gene>
    <name evidence="2" type="ORF">C461_13173</name>
</gene>
<dbReference type="STRING" id="1230454.C461_13173"/>
<name>M0PBD1_9EURY</name>
<dbReference type="InterPro" id="IPR036873">
    <property type="entry name" value="Rhodanese-like_dom_sf"/>
</dbReference>
<accession>M0PBD1</accession>
<feature type="domain" description="Rhodanese" evidence="1">
    <location>
        <begin position="281"/>
        <end position="371"/>
    </location>
</feature>
<sequence length="551" mass="59189">MGAPLSPSAVRDAIDSSDPVAILDVRQSLDYVNGNVMESTWVPRGDLERRLPALVPNRSTPIVLCDERGERAALDARWIESLGYDRVDYLDGGIAAWRDAGLDLVEAVDGVHATAFGYESKEFGERVEVSRDLPKMDPNEVAERRAAVTVVDVRNPPEYDRYGTIPGSINVEGVDLALYADELRDDEPLVVHCAGRTRSIIGAATLQALGIEDVYELENGTMGWELAGRELEAGPGRPDSVDVDADRYRRLRSSVEELLQGSNASYLSPTELAASRAEADDGRTTYLFDVRTEPEFETGHVPGARSVAGGQLIQTAGQHIAVRDAAVVLVSETHVRSSITAYWLAEMGYPNVHVLRGGTSAWEDAGSGLVEGPETTEPIGSDRVAAAVTTVSPDDLADLLDADRATVLDVDARDSFTDGHVPGAAWAPRSEIESAIAAEQEDGGTLADGGTLVLACESGEVSALAAAQLEHCRDSIERRGDEARQGVSSVSADVTVLVLEGGVAAWRDSGRDVETGDGRAVIEPREAVRKPYAQGTRAMKRYLEWEENLVE</sequence>